<dbReference type="EMBL" id="CP066065">
    <property type="protein sequence ID" value="QQC44712.1"/>
    <property type="molecule type" value="Genomic_DNA"/>
</dbReference>
<accession>A0AAQ0BXP8</accession>
<proteinExistence type="predicted"/>
<dbReference type="InterPro" id="IPR021555">
    <property type="entry name" value="DUF3000"/>
</dbReference>
<reference evidence="1 2" key="1">
    <citation type="submission" date="2020-12" db="EMBL/GenBank/DDBJ databases">
        <title>FDA dAtabase for Regulatory Grade micrObial Sequences (FDA-ARGOS): Supporting development and validation of Infectious Disease Dx tests.</title>
        <authorList>
            <person name="Sproer C."/>
            <person name="Gronow S."/>
            <person name="Severitt S."/>
            <person name="Schroder I."/>
            <person name="Tallon L."/>
            <person name="Sadzewicz L."/>
            <person name="Zhao X."/>
            <person name="Boylan J."/>
            <person name="Ott S."/>
            <person name="Bowen H."/>
            <person name="Vavikolanu K."/>
            <person name="Mehta A."/>
            <person name="Aluvathingal J."/>
            <person name="Nadendla S."/>
            <person name="Lowell S."/>
            <person name="Myers T."/>
            <person name="Yan Y."/>
            <person name="Sichtig H."/>
        </authorList>
    </citation>
    <scope>NUCLEOTIDE SEQUENCE [LARGE SCALE GENOMIC DNA]</scope>
    <source>
        <strain evidence="1 2">FDAARGOS_985</strain>
    </source>
</reference>
<name>A0AAQ0BXP8_9ACTO</name>
<dbReference type="Proteomes" id="UP000595220">
    <property type="component" value="Chromosome"/>
</dbReference>
<organism evidence="1 2">
    <name type="scientific">Schaalia meyeri</name>
    <dbReference type="NCBI Taxonomy" id="52773"/>
    <lineage>
        <taxon>Bacteria</taxon>
        <taxon>Bacillati</taxon>
        <taxon>Actinomycetota</taxon>
        <taxon>Actinomycetes</taxon>
        <taxon>Actinomycetales</taxon>
        <taxon>Actinomycetaceae</taxon>
        <taxon>Schaalia</taxon>
    </lineage>
</organism>
<sequence>MPERFVRALLSLRQADHLPHILLEEVPSPRGLAPFAAALAMRTTDEDDAGQPLSTGRIVILHDPVEQIGWNGTFRMVGQLRTQIDSEMIADPLLAEGVWGWTHDCLDAAGAGFHDLTGTVTREISEAFGGLELRGSSLFVDVRASWTPNSEYLGEHLSGWADVMRRTAGIVPTRHLEGV</sequence>
<dbReference type="AlphaFoldDB" id="A0AAQ0BXP8"/>
<protein>
    <submittedName>
        <fullName evidence="1">DUF3000 family protein</fullName>
    </submittedName>
</protein>
<gene>
    <name evidence="1" type="ORF">I6H42_03895</name>
</gene>
<evidence type="ECO:0000313" key="2">
    <source>
        <dbReference type="Proteomes" id="UP000595220"/>
    </source>
</evidence>
<dbReference type="Pfam" id="PF11452">
    <property type="entry name" value="DUF3000"/>
    <property type="match status" value="1"/>
</dbReference>
<evidence type="ECO:0000313" key="1">
    <source>
        <dbReference type="EMBL" id="QQC44712.1"/>
    </source>
</evidence>
<keyword evidence="2" id="KW-1185">Reference proteome</keyword>